<name>A0A068TIA1_NEOGA</name>
<keyword evidence="1 2" id="KW-0732">Signal</keyword>
<dbReference type="Pfam" id="PF13531">
    <property type="entry name" value="SBP_bac_11"/>
    <property type="match status" value="1"/>
</dbReference>
<evidence type="ECO:0000313" key="3">
    <source>
        <dbReference type="EMBL" id="CDN58172.1"/>
    </source>
</evidence>
<dbReference type="KEGG" id="ngl:RG1141_PA13400"/>
<feature type="chain" id="PRO_5001653981" evidence="2">
    <location>
        <begin position="33"/>
        <end position="379"/>
    </location>
</feature>
<sequence length="379" mass="40975">MISRMNNTFYRRAQAMLLSAAFLTGTAGGSIAADAFDLQALVEAAKKEAPITVYDSTGKIVDMAKAFSAKYGLRAEGAKVKAAAQLEMMIREAQAKNVQGDVSIVSDAPAAMAQLLPQGFAESWLPPDMASKIPAEYQAPLTVVTSANVWAYNTALFDKCPVTNIWQLTEPKWKGKVAMQDPLGKSSYIDWFNQMSKHGDDKIAAAYKELYGKDLAPDESSATAAWVKALAANSPLLTDADAGAADAVAAPGQTQPFMGMISSAKFRDNKDKGMKLGLCKDLKPWLGWMYPGIGLIAKGTKSPNAARLFIHYIMTAEGIAPQAEDGKISTNRDVSLPAGEPSGVGALLSQVLPYQMATSLNDWDERDAWQDFWRLNYRK</sequence>
<dbReference type="AlphaFoldDB" id="A0A068TIA1"/>
<dbReference type="SUPFAM" id="SSF53850">
    <property type="entry name" value="Periplasmic binding protein-like II"/>
    <property type="match status" value="1"/>
</dbReference>
<feature type="signal peptide" evidence="2">
    <location>
        <begin position="1"/>
        <end position="32"/>
    </location>
</feature>
<dbReference type="Gene3D" id="3.40.190.10">
    <property type="entry name" value="Periplasmic binding protein-like II"/>
    <property type="match status" value="2"/>
</dbReference>
<geneLocation type="plasmid" evidence="4">
    <name>II</name>
</geneLocation>
<proteinExistence type="predicted"/>
<evidence type="ECO:0000256" key="2">
    <source>
        <dbReference type="SAM" id="SignalP"/>
    </source>
</evidence>
<reference evidence="4" key="1">
    <citation type="journal article" date="2014" name="BMC Genomics">
        <title>Genome sequencing of two Neorhizobium galegae strains reveals a noeT gene responsible for the unusual acetylation of the nodulation factors.</title>
        <authorList>
            <person name="Osterman J."/>
            <person name="Marsh J."/>
            <person name="Laine P.K."/>
            <person name="Zeng Z."/>
            <person name="Alatalo E."/>
            <person name="Sullivan J.T."/>
            <person name="Young J.P."/>
            <person name="Thomas-Oates J."/>
            <person name="Paulin L."/>
            <person name="Lindstrom K."/>
        </authorList>
    </citation>
    <scope>NUCLEOTIDE SEQUENCE [LARGE SCALE GENOMIC DNA]</scope>
    <source>
        <strain evidence="4">HAMBI 1141</strain>
        <plasmid evidence="4">II</plasmid>
    </source>
</reference>
<dbReference type="eggNOG" id="COG1840">
    <property type="taxonomic scope" value="Bacteria"/>
</dbReference>
<organism evidence="3 4">
    <name type="scientific">Neorhizobium galegae bv. officinalis bv. officinalis str. HAMBI 1141</name>
    <dbReference type="NCBI Taxonomy" id="1028801"/>
    <lineage>
        <taxon>Bacteria</taxon>
        <taxon>Pseudomonadati</taxon>
        <taxon>Pseudomonadota</taxon>
        <taxon>Alphaproteobacteria</taxon>
        <taxon>Hyphomicrobiales</taxon>
        <taxon>Rhizobiaceae</taxon>
        <taxon>Rhizobium/Agrobacterium group</taxon>
        <taxon>Neorhizobium</taxon>
    </lineage>
</organism>
<keyword evidence="3" id="KW-0614">Plasmid</keyword>
<evidence type="ECO:0000313" key="4">
    <source>
        <dbReference type="Proteomes" id="UP000028186"/>
    </source>
</evidence>
<accession>A0A068TIA1</accession>
<dbReference type="HOGENOM" id="CLU_054563_0_0_5"/>
<evidence type="ECO:0000256" key="1">
    <source>
        <dbReference type="ARBA" id="ARBA00022729"/>
    </source>
</evidence>
<gene>
    <name evidence="3" type="ORF">RG1141_PA13400</name>
</gene>
<dbReference type="Proteomes" id="UP000028186">
    <property type="component" value="Plasmid pHAMBI1141a"/>
</dbReference>
<protein>
    <submittedName>
        <fullName evidence="3">ABC transporter periplasmic solute-binding protein</fullName>
    </submittedName>
</protein>
<dbReference type="EMBL" id="HG938356">
    <property type="protein sequence ID" value="CDN58172.1"/>
    <property type="molecule type" value="Genomic_DNA"/>
</dbReference>
<dbReference type="PANTHER" id="PTHR30006">
    <property type="entry name" value="THIAMINE-BINDING PERIPLASMIC PROTEIN-RELATED"/>
    <property type="match status" value="1"/>
</dbReference>
<dbReference type="PATRIC" id="fig|1028801.3.peg.5962"/>
<dbReference type="PANTHER" id="PTHR30006:SF24">
    <property type="entry name" value="SLL0237 PROTEIN"/>
    <property type="match status" value="1"/>
</dbReference>